<name>A0A0E9S9B8_ANGAN</name>
<accession>A0A0E9S9B8</accession>
<reference evidence="1" key="2">
    <citation type="journal article" date="2015" name="Fish Shellfish Immunol.">
        <title>Early steps in the European eel (Anguilla anguilla)-Vibrio vulnificus interaction in the gills: Role of the RtxA13 toxin.</title>
        <authorList>
            <person name="Callol A."/>
            <person name="Pajuelo D."/>
            <person name="Ebbesson L."/>
            <person name="Teles M."/>
            <person name="MacKenzie S."/>
            <person name="Amaro C."/>
        </authorList>
    </citation>
    <scope>NUCLEOTIDE SEQUENCE</scope>
</reference>
<dbReference type="EMBL" id="GBXM01071317">
    <property type="protein sequence ID" value="JAH37260.1"/>
    <property type="molecule type" value="Transcribed_RNA"/>
</dbReference>
<proteinExistence type="predicted"/>
<reference evidence="1" key="1">
    <citation type="submission" date="2014-11" db="EMBL/GenBank/DDBJ databases">
        <authorList>
            <person name="Amaro Gonzalez C."/>
        </authorList>
    </citation>
    <scope>NUCLEOTIDE SEQUENCE</scope>
</reference>
<sequence>MNLFFKCHSCYKHKSFIRMSFFLFFIFQDHFAFGSVQKA</sequence>
<evidence type="ECO:0000313" key="1">
    <source>
        <dbReference type="EMBL" id="JAH37260.1"/>
    </source>
</evidence>
<dbReference type="AlphaFoldDB" id="A0A0E9S9B8"/>
<organism evidence="1">
    <name type="scientific">Anguilla anguilla</name>
    <name type="common">European freshwater eel</name>
    <name type="synonym">Muraena anguilla</name>
    <dbReference type="NCBI Taxonomy" id="7936"/>
    <lineage>
        <taxon>Eukaryota</taxon>
        <taxon>Metazoa</taxon>
        <taxon>Chordata</taxon>
        <taxon>Craniata</taxon>
        <taxon>Vertebrata</taxon>
        <taxon>Euteleostomi</taxon>
        <taxon>Actinopterygii</taxon>
        <taxon>Neopterygii</taxon>
        <taxon>Teleostei</taxon>
        <taxon>Anguilliformes</taxon>
        <taxon>Anguillidae</taxon>
        <taxon>Anguilla</taxon>
    </lineage>
</organism>
<protein>
    <submittedName>
        <fullName evidence="1">Uncharacterized protein</fullName>
    </submittedName>
</protein>